<comment type="function">
    <text evidence="1">May be involved in transcriptional regulation.</text>
</comment>
<evidence type="ECO:0000256" key="12">
    <source>
        <dbReference type="PROSITE-ProRule" id="PRU00042"/>
    </source>
</evidence>
<gene>
    <name evidence="15" type="ORF">MAPG_02278</name>
</gene>
<feature type="domain" description="C2H2-type" evidence="14">
    <location>
        <begin position="368"/>
        <end position="396"/>
    </location>
</feature>
<dbReference type="Proteomes" id="UP000011715">
    <property type="component" value="Unassembled WGS sequence"/>
</dbReference>
<dbReference type="EMBL" id="GL876967">
    <property type="protein sequence ID" value="KLU83213.1"/>
    <property type="molecule type" value="Genomic_DNA"/>
</dbReference>
<proteinExistence type="inferred from homology"/>
<dbReference type="GO" id="GO:0001227">
    <property type="term" value="F:DNA-binding transcription repressor activity, RNA polymerase II-specific"/>
    <property type="evidence" value="ECO:0007669"/>
    <property type="project" value="TreeGrafter"/>
</dbReference>
<dbReference type="PROSITE" id="PS00028">
    <property type="entry name" value="ZINC_FINGER_C2H2_1"/>
    <property type="match status" value="1"/>
</dbReference>
<dbReference type="GO" id="GO:0005654">
    <property type="term" value="C:nucleoplasm"/>
    <property type="evidence" value="ECO:0007669"/>
    <property type="project" value="TreeGrafter"/>
</dbReference>
<evidence type="ECO:0000256" key="2">
    <source>
        <dbReference type="ARBA" id="ARBA00004123"/>
    </source>
</evidence>
<dbReference type="PANTHER" id="PTHR24399:SF70">
    <property type="entry name" value="C2H2-TYPE DOMAIN-CONTAINING PROTEIN"/>
    <property type="match status" value="1"/>
</dbReference>
<dbReference type="InterPro" id="IPR013087">
    <property type="entry name" value="Znf_C2H2_type"/>
</dbReference>
<feature type="domain" description="C2H2-type" evidence="14">
    <location>
        <begin position="340"/>
        <end position="367"/>
    </location>
</feature>
<reference evidence="17" key="1">
    <citation type="submission" date="2010-05" db="EMBL/GenBank/DDBJ databases">
        <title>The genome sequence of Magnaporthe poae strain ATCC 64411.</title>
        <authorList>
            <person name="Ma L.-J."/>
            <person name="Dead R."/>
            <person name="Young S."/>
            <person name="Zeng Q."/>
            <person name="Koehrsen M."/>
            <person name="Alvarado L."/>
            <person name="Berlin A."/>
            <person name="Chapman S.B."/>
            <person name="Chen Z."/>
            <person name="Freedman E."/>
            <person name="Gellesch M."/>
            <person name="Goldberg J."/>
            <person name="Griggs A."/>
            <person name="Gujja S."/>
            <person name="Heilman E.R."/>
            <person name="Heiman D."/>
            <person name="Hepburn T."/>
            <person name="Howarth C."/>
            <person name="Jen D."/>
            <person name="Larson L."/>
            <person name="Mehta T."/>
            <person name="Neiman D."/>
            <person name="Pearson M."/>
            <person name="Roberts A."/>
            <person name="Saif S."/>
            <person name="Shea T."/>
            <person name="Shenoy N."/>
            <person name="Sisk P."/>
            <person name="Stolte C."/>
            <person name="Sykes S."/>
            <person name="Walk T."/>
            <person name="White J."/>
            <person name="Yandava C."/>
            <person name="Haas B."/>
            <person name="Nusbaum C."/>
            <person name="Birren B."/>
        </authorList>
    </citation>
    <scope>NUCLEOTIDE SEQUENCE [LARGE SCALE GENOMIC DNA]</scope>
    <source>
        <strain evidence="17">ATCC 64411 / 73-15</strain>
    </source>
</reference>
<dbReference type="eggNOG" id="KOG1721">
    <property type="taxonomic scope" value="Eukaryota"/>
</dbReference>
<protein>
    <recommendedName>
        <fullName evidence="14">C2H2-type domain-containing protein</fullName>
    </recommendedName>
</protein>
<dbReference type="GO" id="GO:0008270">
    <property type="term" value="F:zinc ion binding"/>
    <property type="evidence" value="ECO:0007669"/>
    <property type="project" value="UniProtKB-KW"/>
</dbReference>
<dbReference type="EMBL" id="ADBL01000575">
    <property type="status" value="NOT_ANNOTATED_CDS"/>
    <property type="molecule type" value="Genomic_DNA"/>
</dbReference>
<dbReference type="STRING" id="644358.A0A0C4DQY0"/>
<dbReference type="OrthoDB" id="8922241at2759"/>
<evidence type="ECO:0000256" key="5">
    <source>
        <dbReference type="ARBA" id="ARBA00022737"/>
    </source>
</evidence>
<keyword evidence="7" id="KW-0862">Zinc</keyword>
<keyword evidence="11" id="KW-0539">Nucleus</keyword>
<evidence type="ECO:0000256" key="8">
    <source>
        <dbReference type="ARBA" id="ARBA00023015"/>
    </source>
</evidence>
<evidence type="ECO:0000256" key="11">
    <source>
        <dbReference type="ARBA" id="ARBA00023242"/>
    </source>
</evidence>
<evidence type="ECO:0000256" key="13">
    <source>
        <dbReference type="SAM" id="MobiDB-lite"/>
    </source>
</evidence>
<keyword evidence="17" id="KW-1185">Reference proteome</keyword>
<reference evidence="15" key="2">
    <citation type="submission" date="2010-05" db="EMBL/GenBank/DDBJ databases">
        <title>The Genome Sequence of Magnaporthe poae strain ATCC 64411.</title>
        <authorList>
            <consortium name="The Broad Institute Genome Sequencing Platform"/>
            <consortium name="Broad Institute Genome Sequencing Center for Infectious Disease"/>
            <person name="Ma L.-J."/>
            <person name="Dead R."/>
            <person name="Young S."/>
            <person name="Zeng Q."/>
            <person name="Koehrsen M."/>
            <person name="Alvarado L."/>
            <person name="Berlin A."/>
            <person name="Chapman S.B."/>
            <person name="Chen Z."/>
            <person name="Freedman E."/>
            <person name="Gellesch M."/>
            <person name="Goldberg J."/>
            <person name="Griggs A."/>
            <person name="Gujja S."/>
            <person name="Heilman E.R."/>
            <person name="Heiman D."/>
            <person name="Hepburn T."/>
            <person name="Howarth C."/>
            <person name="Jen D."/>
            <person name="Larson L."/>
            <person name="Mehta T."/>
            <person name="Neiman D."/>
            <person name="Pearson M."/>
            <person name="Roberts A."/>
            <person name="Saif S."/>
            <person name="Shea T."/>
            <person name="Shenoy N."/>
            <person name="Sisk P."/>
            <person name="Stolte C."/>
            <person name="Sykes S."/>
            <person name="Walk T."/>
            <person name="White J."/>
            <person name="Yandava C."/>
            <person name="Haas B."/>
            <person name="Nusbaum C."/>
            <person name="Birren B."/>
        </authorList>
    </citation>
    <scope>NUCLEOTIDE SEQUENCE</scope>
    <source>
        <strain evidence="15">ATCC 64411</strain>
    </source>
</reference>
<dbReference type="OMA" id="PYAPKHQ"/>
<keyword evidence="6 12" id="KW-0863">Zinc-finger</keyword>
<dbReference type="PANTHER" id="PTHR24399">
    <property type="entry name" value="ZINC FINGER AND BTB DOMAIN-CONTAINING"/>
    <property type="match status" value="1"/>
</dbReference>
<keyword evidence="9" id="KW-0238">DNA-binding</keyword>
<evidence type="ECO:0000313" key="17">
    <source>
        <dbReference type="Proteomes" id="UP000011715"/>
    </source>
</evidence>
<evidence type="ECO:0000256" key="1">
    <source>
        <dbReference type="ARBA" id="ARBA00003767"/>
    </source>
</evidence>
<evidence type="ECO:0000256" key="4">
    <source>
        <dbReference type="ARBA" id="ARBA00022723"/>
    </source>
</evidence>
<reference evidence="16" key="4">
    <citation type="journal article" date="2015" name="G3 (Bethesda)">
        <title>Genome sequences of three phytopathogenic species of the Magnaporthaceae family of fungi.</title>
        <authorList>
            <person name="Okagaki L.H."/>
            <person name="Nunes C.C."/>
            <person name="Sailsbery J."/>
            <person name="Clay B."/>
            <person name="Brown D."/>
            <person name="John T."/>
            <person name="Oh Y."/>
            <person name="Young N."/>
            <person name="Fitzgerald M."/>
            <person name="Haas B.J."/>
            <person name="Zeng Q."/>
            <person name="Young S."/>
            <person name="Adiconis X."/>
            <person name="Fan L."/>
            <person name="Levin J.Z."/>
            <person name="Mitchell T.K."/>
            <person name="Okubara P.A."/>
            <person name="Farman M.L."/>
            <person name="Kohn L.M."/>
            <person name="Birren B."/>
            <person name="Ma L.-J."/>
            <person name="Dean R.A."/>
        </authorList>
    </citation>
    <scope>NUCLEOTIDE SEQUENCE</scope>
    <source>
        <strain evidence="16">ATCC 64411 / 73-15</strain>
    </source>
</reference>
<keyword evidence="10" id="KW-0804">Transcription</keyword>
<feature type="region of interest" description="Disordered" evidence="13">
    <location>
        <begin position="1"/>
        <end position="284"/>
    </location>
</feature>
<feature type="compositionally biased region" description="Polar residues" evidence="13">
    <location>
        <begin position="127"/>
        <end position="153"/>
    </location>
</feature>
<reference evidence="15" key="3">
    <citation type="submission" date="2011-03" db="EMBL/GenBank/DDBJ databases">
        <title>Annotation of Magnaporthe poae ATCC 64411.</title>
        <authorList>
            <person name="Ma L.-J."/>
            <person name="Dead R."/>
            <person name="Young S.K."/>
            <person name="Zeng Q."/>
            <person name="Gargeya S."/>
            <person name="Fitzgerald M."/>
            <person name="Haas B."/>
            <person name="Abouelleil A."/>
            <person name="Alvarado L."/>
            <person name="Arachchi H.M."/>
            <person name="Berlin A."/>
            <person name="Brown A."/>
            <person name="Chapman S.B."/>
            <person name="Chen Z."/>
            <person name="Dunbar C."/>
            <person name="Freedman E."/>
            <person name="Gearin G."/>
            <person name="Gellesch M."/>
            <person name="Goldberg J."/>
            <person name="Griggs A."/>
            <person name="Gujja S."/>
            <person name="Heiman D."/>
            <person name="Howarth C."/>
            <person name="Larson L."/>
            <person name="Lui A."/>
            <person name="MacDonald P.J.P."/>
            <person name="Mehta T."/>
            <person name="Montmayeur A."/>
            <person name="Murphy C."/>
            <person name="Neiman D."/>
            <person name="Pearson M."/>
            <person name="Priest M."/>
            <person name="Roberts A."/>
            <person name="Saif S."/>
            <person name="Shea T."/>
            <person name="Shenoy N."/>
            <person name="Sisk P."/>
            <person name="Stolte C."/>
            <person name="Sykes S."/>
            <person name="Yandava C."/>
            <person name="Wortman J."/>
            <person name="Nusbaum C."/>
            <person name="Birren B."/>
        </authorList>
    </citation>
    <scope>NUCLEOTIDE SEQUENCE</scope>
    <source>
        <strain evidence="15">ATCC 64411</strain>
    </source>
</reference>
<dbReference type="VEuPathDB" id="FungiDB:MAPG_02278"/>
<feature type="compositionally biased region" description="Basic and acidic residues" evidence="13">
    <location>
        <begin position="410"/>
        <end position="421"/>
    </location>
</feature>
<reference evidence="16" key="5">
    <citation type="submission" date="2015-06" db="UniProtKB">
        <authorList>
            <consortium name="EnsemblFungi"/>
        </authorList>
    </citation>
    <scope>IDENTIFICATION</scope>
    <source>
        <strain evidence="16">ATCC 64411</strain>
    </source>
</reference>
<dbReference type="EnsemblFungi" id="MAPG_02278T0">
    <property type="protein sequence ID" value="MAPG_02278T0"/>
    <property type="gene ID" value="MAPG_02278"/>
</dbReference>
<feature type="region of interest" description="Disordered" evidence="13">
    <location>
        <begin position="392"/>
        <end position="437"/>
    </location>
</feature>
<keyword evidence="4" id="KW-0479">Metal-binding</keyword>
<sequence>MMDTPAGFAARRPGSTPGLPSFTDLSSTRSPEIPRAATDALSPLSSGINSASSQSSQTTTSSHTAGPPFYPPAAGSWPAPGSSSGYTLSSIASQNQSQSQNQNQSQPGSLMQSSSSYNSNGGGPRSQNYSPGVQYGSFRNSQQPSSGADSVSIPSYPADQLPPFAPSLGSGGGANSLAPPPALPSQQSSHSILGSHSQALPPVSSASSSDQFRQGSFAYPPTSGPAPPSFPAFATHSSPPSHASPTTSAGMSRGIPSMGHSGGMMHPNLAYSSGPRPPGHHQHYSSYAHMGTVMSNVANPSQSMPMIPPPGVYPMAQHHHQHMYHQHADPAAARLQDRPFRCDQCNQSFNRNHDLKRHKRIHLAVKPFPCTHCDKSFSRKDALKRHRLVKGCGGKTAEDGSTTQAGSDGAKVKPEDARSDSDGTAPSPPRQQQARGG</sequence>
<dbReference type="Gene3D" id="3.30.160.60">
    <property type="entry name" value="Classic Zinc Finger"/>
    <property type="match status" value="2"/>
</dbReference>
<dbReference type="InterPro" id="IPR036236">
    <property type="entry name" value="Znf_C2H2_sf"/>
</dbReference>
<feature type="compositionally biased region" description="Polar residues" evidence="13">
    <location>
        <begin position="186"/>
        <end position="214"/>
    </location>
</feature>
<dbReference type="FunFam" id="3.30.160.60:FF:000771">
    <property type="entry name" value="zinc finger protein 648"/>
    <property type="match status" value="1"/>
</dbReference>
<dbReference type="FunFam" id="3.30.160.60:FF:000100">
    <property type="entry name" value="Zinc finger 45-like"/>
    <property type="match status" value="1"/>
</dbReference>
<dbReference type="AlphaFoldDB" id="A0A0C4DQY0"/>
<accession>A0A0C4DQY0</accession>
<dbReference type="SMART" id="SM00355">
    <property type="entry name" value="ZnF_C2H2"/>
    <property type="match status" value="2"/>
</dbReference>
<evidence type="ECO:0000313" key="16">
    <source>
        <dbReference type="EnsemblFungi" id="MAPG_02278T0"/>
    </source>
</evidence>
<feature type="compositionally biased region" description="Low complexity" evidence="13">
    <location>
        <begin position="231"/>
        <end position="250"/>
    </location>
</feature>
<keyword evidence="5" id="KW-0677">Repeat</keyword>
<organism evidence="16 17">
    <name type="scientific">Magnaporthiopsis poae (strain ATCC 64411 / 73-15)</name>
    <name type="common">Kentucky bluegrass fungus</name>
    <name type="synonym">Magnaporthe poae</name>
    <dbReference type="NCBI Taxonomy" id="644358"/>
    <lineage>
        <taxon>Eukaryota</taxon>
        <taxon>Fungi</taxon>
        <taxon>Dikarya</taxon>
        <taxon>Ascomycota</taxon>
        <taxon>Pezizomycotina</taxon>
        <taxon>Sordariomycetes</taxon>
        <taxon>Sordariomycetidae</taxon>
        <taxon>Magnaporthales</taxon>
        <taxon>Magnaporthaceae</taxon>
        <taxon>Magnaporthiopsis</taxon>
    </lineage>
</organism>
<name>A0A0C4DQY0_MAGP6</name>
<dbReference type="GO" id="GO:0000978">
    <property type="term" value="F:RNA polymerase II cis-regulatory region sequence-specific DNA binding"/>
    <property type="evidence" value="ECO:0007669"/>
    <property type="project" value="TreeGrafter"/>
</dbReference>
<dbReference type="SUPFAM" id="SSF57667">
    <property type="entry name" value="beta-beta-alpha zinc fingers"/>
    <property type="match status" value="1"/>
</dbReference>
<evidence type="ECO:0000256" key="9">
    <source>
        <dbReference type="ARBA" id="ARBA00023125"/>
    </source>
</evidence>
<evidence type="ECO:0000313" key="15">
    <source>
        <dbReference type="EMBL" id="KLU83213.1"/>
    </source>
</evidence>
<dbReference type="PROSITE" id="PS50157">
    <property type="entry name" value="ZINC_FINGER_C2H2_2"/>
    <property type="match status" value="2"/>
</dbReference>
<comment type="subcellular location">
    <subcellularLocation>
        <location evidence="2">Nucleus</location>
    </subcellularLocation>
</comment>
<comment type="similarity">
    <text evidence="3">Belongs to the krueppel C2H2-type zinc-finger protein family.</text>
</comment>
<evidence type="ECO:0000256" key="6">
    <source>
        <dbReference type="ARBA" id="ARBA00022771"/>
    </source>
</evidence>
<keyword evidence="8" id="KW-0805">Transcription regulation</keyword>
<evidence type="ECO:0000256" key="10">
    <source>
        <dbReference type="ARBA" id="ARBA00023163"/>
    </source>
</evidence>
<evidence type="ECO:0000256" key="7">
    <source>
        <dbReference type="ARBA" id="ARBA00022833"/>
    </source>
</evidence>
<feature type="compositionally biased region" description="Low complexity" evidence="13">
    <location>
        <begin position="93"/>
        <end position="119"/>
    </location>
</feature>
<evidence type="ECO:0000259" key="14">
    <source>
        <dbReference type="PROSITE" id="PS50157"/>
    </source>
</evidence>
<evidence type="ECO:0000256" key="3">
    <source>
        <dbReference type="ARBA" id="ARBA00006991"/>
    </source>
</evidence>
<feature type="compositionally biased region" description="Low complexity" evidence="13">
    <location>
        <begin position="45"/>
        <end position="85"/>
    </location>
</feature>
<dbReference type="Pfam" id="PF00096">
    <property type="entry name" value="zf-C2H2"/>
    <property type="match status" value="2"/>
</dbReference>